<dbReference type="RefSeq" id="WP_046742762.1">
    <property type="nucleotide sequence ID" value="NZ_LBNQ01000041.1"/>
</dbReference>
<evidence type="ECO:0000256" key="5">
    <source>
        <dbReference type="ARBA" id="ARBA00023163"/>
    </source>
</evidence>
<dbReference type="InterPro" id="IPR051446">
    <property type="entry name" value="HTH_trans_reg/aminotransferase"/>
</dbReference>
<evidence type="ECO:0000313" key="7">
    <source>
        <dbReference type="EMBL" id="KKW66787.1"/>
    </source>
</evidence>
<name>A0A0U1PWH7_9BURK</name>
<dbReference type="Pfam" id="PF00155">
    <property type="entry name" value="Aminotran_1_2"/>
    <property type="match status" value="1"/>
</dbReference>
<dbReference type="Gene3D" id="3.40.640.10">
    <property type="entry name" value="Type I PLP-dependent aspartate aminotransferase-like (Major domain)"/>
    <property type="match status" value="1"/>
</dbReference>
<dbReference type="Pfam" id="PF00392">
    <property type="entry name" value="GntR"/>
    <property type="match status" value="1"/>
</dbReference>
<evidence type="ECO:0000256" key="2">
    <source>
        <dbReference type="ARBA" id="ARBA00022898"/>
    </source>
</evidence>
<evidence type="ECO:0000256" key="1">
    <source>
        <dbReference type="ARBA" id="ARBA00005384"/>
    </source>
</evidence>
<dbReference type="AlphaFoldDB" id="A0A0U1PWH7"/>
<reference evidence="7 8" key="1">
    <citation type="submission" date="2015-05" db="EMBL/GenBank/DDBJ databases">
        <title>Draft genome sequence of Lampropedia sp. CT6, isolated from the microbial mat of a hot water spring, located at Manikaran, India.</title>
        <authorList>
            <person name="Tripathi C."/>
            <person name="Rani P."/>
            <person name="Mahato N.K."/>
            <person name="Lal R."/>
        </authorList>
    </citation>
    <scope>NUCLEOTIDE SEQUENCE [LARGE SCALE GENOMIC DNA]</scope>
    <source>
        <strain evidence="7 8">CT6</strain>
    </source>
</reference>
<dbReference type="CDD" id="cd07377">
    <property type="entry name" value="WHTH_GntR"/>
    <property type="match status" value="1"/>
</dbReference>
<dbReference type="InterPro" id="IPR000524">
    <property type="entry name" value="Tscrpt_reg_HTH_GntR"/>
</dbReference>
<dbReference type="InterPro" id="IPR004839">
    <property type="entry name" value="Aminotransferase_I/II_large"/>
</dbReference>
<dbReference type="InterPro" id="IPR036390">
    <property type="entry name" value="WH_DNA-bd_sf"/>
</dbReference>
<dbReference type="GO" id="GO:0003700">
    <property type="term" value="F:DNA-binding transcription factor activity"/>
    <property type="evidence" value="ECO:0007669"/>
    <property type="project" value="InterPro"/>
</dbReference>
<dbReference type="PRINTS" id="PR00035">
    <property type="entry name" value="HTHGNTR"/>
</dbReference>
<keyword evidence="3" id="KW-0805">Transcription regulation</keyword>
<feature type="domain" description="HTH gntR-type" evidence="6">
    <location>
        <begin position="18"/>
        <end position="86"/>
    </location>
</feature>
<dbReference type="InterPro" id="IPR015421">
    <property type="entry name" value="PyrdxlP-dep_Trfase_major"/>
</dbReference>
<comment type="caution">
    <text evidence="7">The sequence shown here is derived from an EMBL/GenBank/DDBJ whole genome shotgun (WGS) entry which is preliminary data.</text>
</comment>
<dbReference type="InterPro" id="IPR015424">
    <property type="entry name" value="PyrdxlP-dep_Trfase"/>
</dbReference>
<accession>A0A0U1PWH7</accession>
<dbReference type="PANTHER" id="PTHR46577:SF2">
    <property type="entry name" value="TRANSCRIPTIONAL REGULATORY PROTEIN"/>
    <property type="match status" value="1"/>
</dbReference>
<organism evidence="7 8">
    <name type="scientific">Lampropedia cohaerens</name>
    <dbReference type="NCBI Taxonomy" id="1610491"/>
    <lineage>
        <taxon>Bacteria</taxon>
        <taxon>Pseudomonadati</taxon>
        <taxon>Pseudomonadota</taxon>
        <taxon>Betaproteobacteria</taxon>
        <taxon>Burkholderiales</taxon>
        <taxon>Comamonadaceae</taxon>
        <taxon>Lampropedia</taxon>
    </lineage>
</organism>
<dbReference type="EMBL" id="LBNQ01000041">
    <property type="protein sequence ID" value="KKW66787.1"/>
    <property type="molecule type" value="Genomic_DNA"/>
</dbReference>
<dbReference type="Proteomes" id="UP000050580">
    <property type="component" value="Unassembled WGS sequence"/>
</dbReference>
<keyword evidence="4" id="KW-0238">DNA-binding</keyword>
<keyword evidence="8" id="KW-1185">Reference proteome</keyword>
<dbReference type="OrthoDB" id="9804020at2"/>
<evidence type="ECO:0000313" key="8">
    <source>
        <dbReference type="Proteomes" id="UP000050580"/>
    </source>
</evidence>
<evidence type="ECO:0000256" key="3">
    <source>
        <dbReference type="ARBA" id="ARBA00023015"/>
    </source>
</evidence>
<dbReference type="CDD" id="cd00609">
    <property type="entry name" value="AAT_like"/>
    <property type="match status" value="1"/>
</dbReference>
<sequence>MATIRVDAFVAPQRDADQSLVAQLVAMVRHRIELLALRPGSRLPSIRAMADHLGVSRFTVVEAYEQLCAQGWLQARRGAGFYVAARAVPHDGNALAVPAEGGQGERAAAPADAAQPLDVRWLLENTLREMGGVGTLRPASSALLPGDWLDATMLAEATRSVARVPHASLLGYGSAQGYLPLRRTVAEHLASVGVPADAQRNLVLTSGVTHAVDLVLRALTRPGDTVLVEDPAWFLVFGRLAAAGVRVLGVPRTPHGPDLQVLEHLARSWRPRLFLVNSVVHNPTGHSLSPRTAHALLKLAQEHDFYVLEDDTYADLHPGGAIRLAALDGLERVLLTSGYSKTLAAGLRVAWLAGDAALIAQITDVKLLSGLTTPELPERVVHTVLGSGQYARQVQRVRQRVNEARVQLLAFLAELGYGVAQPPAAGMFVWLDCRQDSEQLARRAVQRGLVLAPGRLFSPSQAPSTHVRISVAAAQEPHTLALLRQVLQSR</sequence>
<keyword evidence="2" id="KW-0663">Pyridoxal phosphate</keyword>
<dbReference type="InterPro" id="IPR015422">
    <property type="entry name" value="PyrdxlP-dep_Trfase_small"/>
</dbReference>
<dbReference type="SUPFAM" id="SSF53383">
    <property type="entry name" value="PLP-dependent transferases"/>
    <property type="match status" value="1"/>
</dbReference>
<dbReference type="SUPFAM" id="SSF46785">
    <property type="entry name" value="Winged helix' DNA-binding domain"/>
    <property type="match status" value="1"/>
</dbReference>
<keyword evidence="5" id="KW-0804">Transcription</keyword>
<proteinExistence type="inferred from homology"/>
<protein>
    <submittedName>
        <fullName evidence="7">GntR family transcriptional regulator</fullName>
    </submittedName>
</protein>
<dbReference type="SMART" id="SM00345">
    <property type="entry name" value="HTH_GNTR"/>
    <property type="match status" value="1"/>
</dbReference>
<comment type="similarity">
    <text evidence="1">In the C-terminal section; belongs to the class-I pyridoxal-phosphate-dependent aminotransferase family.</text>
</comment>
<dbReference type="GO" id="GO:0030170">
    <property type="term" value="F:pyridoxal phosphate binding"/>
    <property type="evidence" value="ECO:0007669"/>
    <property type="project" value="InterPro"/>
</dbReference>
<dbReference type="PROSITE" id="PS50949">
    <property type="entry name" value="HTH_GNTR"/>
    <property type="match status" value="1"/>
</dbReference>
<dbReference type="STRING" id="1610491.AAV94_13585"/>
<evidence type="ECO:0000259" key="6">
    <source>
        <dbReference type="PROSITE" id="PS50949"/>
    </source>
</evidence>
<dbReference type="InterPro" id="IPR036388">
    <property type="entry name" value="WH-like_DNA-bd_sf"/>
</dbReference>
<dbReference type="Gene3D" id="1.10.10.10">
    <property type="entry name" value="Winged helix-like DNA-binding domain superfamily/Winged helix DNA-binding domain"/>
    <property type="match status" value="1"/>
</dbReference>
<dbReference type="PANTHER" id="PTHR46577">
    <property type="entry name" value="HTH-TYPE TRANSCRIPTIONAL REGULATORY PROTEIN GABR"/>
    <property type="match status" value="1"/>
</dbReference>
<gene>
    <name evidence="7" type="ORF">AAV94_13585</name>
</gene>
<dbReference type="GO" id="GO:0003677">
    <property type="term" value="F:DNA binding"/>
    <property type="evidence" value="ECO:0007669"/>
    <property type="project" value="UniProtKB-KW"/>
</dbReference>
<dbReference type="Gene3D" id="3.90.1150.10">
    <property type="entry name" value="Aspartate Aminotransferase, domain 1"/>
    <property type="match status" value="1"/>
</dbReference>
<evidence type="ECO:0000256" key="4">
    <source>
        <dbReference type="ARBA" id="ARBA00023125"/>
    </source>
</evidence>